<sequence>MKKFFVSFFIILIFCGVCFFIGFVQFHIPQGNYGVMVSKTSGWDKDVITPGKPVWKWEKLLPTNAIVYNFSVAPHSKTYKYQGNLPSGELYSMLLEGTPDFKYEVEIMITGTIKPELLPSIVSGNNITTQPQLDEYIDTRLQLAGQKYIAELIDEGIKTSNTNNGASGILSQKFLLSQSESFIKNGFYDLEIQDLTVNKLEFPDFDLYNTGKTAYLNYQKQKQDIINNSAELNAGYAAEEWIEIQRFAEWGKVLSDYPILIQFLAVAKGDTEAAFKAMESLSEKKTGTETVNSN</sequence>
<evidence type="ECO:0000313" key="1">
    <source>
        <dbReference type="EMBL" id="MBO8458576.1"/>
    </source>
</evidence>
<accession>A0A9D9HRR5</accession>
<dbReference type="Proteomes" id="UP000823638">
    <property type="component" value="Unassembled WGS sequence"/>
</dbReference>
<reference evidence="1" key="2">
    <citation type="journal article" date="2021" name="PeerJ">
        <title>Extensive microbial diversity within the chicken gut microbiome revealed by metagenomics and culture.</title>
        <authorList>
            <person name="Gilroy R."/>
            <person name="Ravi A."/>
            <person name="Getino M."/>
            <person name="Pursley I."/>
            <person name="Horton D.L."/>
            <person name="Alikhan N.F."/>
            <person name="Baker D."/>
            <person name="Gharbi K."/>
            <person name="Hall N."/>
            <person name="Watson M."/>
            <person name="Adriaenssens E.M."/>
            <person name="Foster-Nyarko E."/>
            <person name="Jarju S."/>
            <person name="Secka A."/>
            <person name="Antonio M."/>
            <person name="Oren A."/>
            <person name="Chaudhuri R.R."/>
            <person name="La Ragione R."/>
            <person name="Hildebrand F."/>
            <person name="Pallen M.J."/>
        </authorList>
    </citation>
    <scope>NUCLEOTIDE SEQUENCE</scope>
    <source>
        <strain evidence="1">10532</strain>
    </source>
</reference>
<organism evidence="1 2">
    <name type="scientific">Candidatus Gallitreponema excrementavium</name>
    <dbReference type="NCBI Taxonomy" id="2840840"/>
    <lineage>
        <taxon>Bacteria</taxon>
        <taxon>Pseudomonadati</taxon>
        <taxon>Spirochaetota</taxon>
        <taxon>Spirochaetia</taxon>
        <taxon>Spirochaetales</taxon>
        <taxon>Candidatus Gallitreponema</taxon>
    </lineage>
</organism>
<evidence type="ECO:0008006" key="3">
    <source>
        <dbReference type="Google" id="ProtNLM"/>
    </source>
</evidence>
<reference evidence="1" key="1">
    <citation type="submission" date="2020-10" db="EMBL/GenBank/DDBJ databases">
        <authorList>
            <person name="Gilroy R."/>
        </authorList>
    </citation>
    <scope>NUCLEOTIDE SEQUENCE</scope>
    <source>
        <strain evidence="1">10532</strain>
    </source>
</reference>
<gene>
    <name evidence="1" type="ORF">IAA81_10210</name>
</gene>
<proteinExistence type="predicted"/>
<evidence type="ECO:0000313" key="2">
    <source>
        <dbReference type="Proteomes" id="UP000823638"/>
    </source>
</evidence>
<dbReference type="AlphaFoldDB" id="A0A9D9HRR5"/>
<protein>
    <recommendedName>
        <fullName evidence="3">Band 7 domain-containing protein</fullName>
    </recommendedName>
</protein>
<comment type="caution">
    <text evidence="1">The sequence shown here is derived from an EMBL/GenBank/DDBJ whole genome shotgun (WGS) entry which is preliminary data.</text>
</comment>
<name>A0A9D9HRR5_9SPIR</name>
<dbReference type="EMBL" id="JADIMM010000117">
    <property type="protein sequence ID" value="MBO8458576.1"/>
    <property type="molecule type" value="Genomic_DNA"/>
</dbReference>